<accession>A0A8S1FDY9</accession>
<keyword evidence="1" id="KW-1015">Disulfide bond</keyword>
<dbReference type="PROSITE" id="PS51808">
    <property type="entry name" value="CHCH"/>
    <property type="match status" value="1"/>
</dbReference>
<dbReference type="EMBL" id="CADEPM010000009">
    <property type="protein sequence ID" value="CAB3410095.1"/>
    <property type="molecule type" value="Genomic_DNA"/>
</dbReference>
<proteinExistence type="predicted"/>
<organism evidence="2 3">
    <name type="scientific">Caenorhabditis bovis</name>
    <dbReference type="NCBI Taxonomy" id="2654633"/>
    <lineage>
        <taxon>Eukaryota</taxon>
        <taxon>Metazoa</taxon>
        <taxon>Ecdysozoa</taxon>
        <taxon>Nematoda</taxon>
        <taxon>Chromadorea</taxon>
        <taxon>Rhabditida</taxon>
        <taxon>Rhabditina</taxon>
        <taxon>Rhabditomorpha</taxon>
        <taxon>Rhabditoidea</taxon>
        <taxon>Rhabditidae</taxon>
        <taxon>Peloderinae</taxon>
        <taxon>Caenorhabditis</taxon>
    </lineage>
</organism>
<dbReference type="GO" id="GO:0015035">
    <property type="term" value="F:protein-disulfide reductase activity"/>
    <property type="evidence" value="ECO:0007669"/>
    <property type="project" value="InterPro"/>
</dbReference>
<evidence type="ECO:0008006" key="4">
    <source>
        <dbReference type="Google" id="ProtNLM"/>
    </source>
</evidence>
<sequence>MKYRKYFEPFEEPDSVYPDGRINIGCPCLHSALAHQCGYLIREALKCFNSSETSPRGIDCEKQFVAHAVCLQK</sequence>
<evidence type="ECO:0000256" key="1">
    <source>
        <dbReference type="ARBA" id="ARBA00023157"/>
    </source>
</evidence>
<dbReference type="Proteomes" id="UP000494206">
    <property type="component" value="Unassembled WGS sequence"/>
</dbReference>
<gene>
    <name evidence="2" type="ORF">CBOVIS_LOCUS11659</name>
</gene>
<dbReference type="PANTHER" id="PTHR21622:SF4">
    <property type="entry name" value="CHCH DOMAIN-CONTAINING PROTEIN-RELATED"/>
    <property type="match status" value="1"/>
</dbReference>
<dbReference type="AlphaFoldDB" id="A0A8S1FDY9"/>
<reference evidence="2 3" key="1">
    <citation type="submission" date="2020-04" db="EMBL/GenBank/DDBJ databases">
        <authorList>
            <person name="Laetsch R D."/>
            <person name="Stevens L."/>
            <person name="Kumar S."/>
            <person name="Blaxter L. M."/>
        </authorList>
    </citation>
    <scope>NUCLEOTIDE SEQUENCE [LARGE SCALE GENOMIC DNA]</scope>
</reference>
<dbReference type="GO" id="GO:0005758">
    <property type="term" value="C:mitochondrial intermembrane space"/>
    <property type="evidence" value="ECO:0007669"/>
    <property type="project" value="TreeGrafter"/>
</dbReference>
<dbReference type="InterPro" id="IPR039289">
    <property type="entry name" value="CHCHD4"/>
</dbReference>
<protein>
    <recommendedName>
        <fullName evidence="4">CHCH domain-containing protein</fullName>
    </recommendedName>
</protein>
<evidence type="ECO:0000313" key="3">
    <source>
        <dbReference type="Proteomes" id="UP000494206"/>
    </source>
</evidence>
<name>A0A8S1FDY9_9PELO</name>
<evidence type="ECO:0000313" key="2">
    <source>
        <dbReference type="EMBL" id="CAB3410095.1"/>
    </source>
</evidence>
<dbReference type="PANTHER" id="PTHR21622">
    <property type="entry name" value="COILED-COIL-HELIX-COILED-COIL-HELIX DOMAIN CONTAINING 4"/>
    <property type="match status" value="1"/>
</dbReference>
<dbReference type="OrthoDB" id="7481291at2759"/>
<comment type="caution">
    <text evidence="2">The sequence shown here is derived from an EMBL/GenBank/DDBJ whole genome shotgun (WGS) entry which is preliminary data.</text>
</comment>
<dbReference type="Gene3D" id="1.10.287.2900">
    <property type="match status" value="1"/>
</dbReference>
<keyword evidence="3" id="KW-1185">Reference proteome</keyword>
<dbReference type="GO" id="GO:0045041">
    <property type="term" value="P:protein import into mitochondrial intermembrane space"/>
    <property type="evidence" value="ECO:0007669"/>
    <property type="project" value="InterPro"/>
</dbReference>